<name>A0AA36CM77_9BILA</name>
<organism evidence="1 2">
    <name type="scientific">Mesorhabditis spiculigera</name>
    <dbReference type="NCBI Taxonomy" id="96644"/>
    <lineage>
        <taxon>Eukaryota</taxon>
        <taxon>Metazoa</taxon>
        <taxon>Ecdysozoa</taxon>
        <taxon>Nematoda</taxon>
        <taxon>Chromadorea</taxon>
        <taxon>Rhabditida</taxon>
        <taxon>Rhabditina</taxon>
        <taxon>Rhabditomorpha</taxon>
        <taxon>Rhabditoidea</taxon>
        <taxon>Rhabditidae</taxon>
        <taxon>Mesorhabditinae</taxon>
        <taxon>Mesorhabditis</taxon>
    </lineage>
</organism>
<accession>A0AA36CM77</accession>
<evidence type="ECO:0000313" key="2">
    <source>
        <dbReference type="Proteomes" id="UP001177023"/>
    </source>
</evidence>
<proteinExistence type="predicted"/>
<dbReference type="AlphaFoldDB" id="A0AA36CM77"/>
<dbReference type="EMBL" id="CATQJA010002575">
    <property type="protein sequence ID" value="CAJ0571659.1"/>
    <property type="molecule type" value="Genomic_DNA"/>
</dbReference>
<sequence length="80" mass="8735">MLSYQPLNASGCPTKFENYFPDIDKLSLVSVDVICIAMAGQNSLQHDTLTADAATARCKIPHSYTPQSRHSTADVTHLNL</sequence>
<comment type="caution">
    <text evidence="1">The sequence shown here is derived from an EMBL/GenBank/DDBJ whole genome shotgun (WGS) entry which is preliminary data.</text>
</comment>
<reference evidence="1" key="1">
    <citation type="submission" date="2023-06" db="EMBL/GenBank/DDBJ databases">
        <authorList>
            <person name="Delattre M."/>
        </authorList>
    </citation>
    <scope>NUCLEOTIDE SEQUENCE</scope>
    <source>
        <strain evidence="1">AF72</strain>
    </source>
</reference>
<protein>
    <submittedName>
        <fullName evidence="1">Uncharacterized protein</fullName>
    </submittedName>
</protein>
<keyword evidence="2" id="KW-1185">Reference proteome</keyword>
<gene>
    <name evidence="1" type="ORF">MSPICULIGERA_LOCUS10061</name>
</gene>
<evidence type="ECO:0000313" key="1">
    <source>
        <dbReference type="EMBL" id="CAJ0571659.1"/>
    </source>
</evidence>
<dbReference type="Proteomes" id="UP001177023">
    <property type="component" value="Unassembled WGS sequence"/>
</dbReference>
<feature type="non-terminal residue" evidence="1">
    <location>
        <position position="1"/>
    </location>
</feature>